<feature type="transmembrane region" description="Helical" evidence="1">
    <location>
        <begin position="456"/>
        <end position="475"/>
    </location>
</feature>
<organism evidence="2">
    <name type="scientific">uncultured Chloroflexota bacterium</name>
    <dbReference type="NCBI Taxonomy" id="166587"/>
    <lineage>
        <taxon>Bacteria</taxon>
        <taxon>Bacillati</taxon>
        <taxon>Chloroflexota</taxon>
        <taxon>environmental samples</taxon>
    </lineage>
</organism>
<sequence>MMSARSIKLSLTFLAAWLLVAAGQEMYAIAWGTGKWWGEFSPRWAAFFLFFLLGEALFFIFLLLVLWRAHSLSRLASLFVRWRKRWRVARWLLVVLCLLLPVWFFQYTPWGIVVRGQALRGLIWSLEVICLAFLLTSENLPFSFAGWAWAILLSGFSFATAASLHLVTSFPFSLGWSEGNRLWDYSMLFAAQRYSLLPGQARQVHLSLGRQLVGGLPFLYPGLTIAQARLWLGITYILPYIVLGWVMFWKARSRPAWGWLMAGIWGALFLLQGPIHPPLIFAALLTVLAWGSSLWVGIPLLVLSAYFAEISRYTWAFAPAMWIGMLEWVSDPWEGGRLSAQGWKRVVSLVAAGLFGGTVLPNLIARFQKVGEGFSFKFTEQPLLWYRLFPNATFAPGILLALLVAIGPVIALVLYRILRGEWRLNLWQKMALLAPLLAFLIVGLIASTKIGGGGDLHNLDMLLLGILFVVALAWRDEDFLFVPALRAFPFALSVLILVLPAWAALPRLAPLQVEESMIPTLLRLTDTEVNYKLEPERARRALAVLPQPARVEQALRVVRQAVEEAKARGEVLFMDQRQLLTFGYVQAPLVVEYEKKFLMDQAMAANADFFRGFYADLAAHRFVLIISEPLYTPIKDTSYAFSEENNAWVIWVSRPLLCYYTPVETIEDMRLQLLIPNPQAGDCSEALPQEVGHATP</sequence>
<name>H5SQ62_9CHLR</name>
<dbReference type="EMBL" id="AP011799">
    <property type="protein sequence ID" value="BAL58298.1"/>
    <property type="molecule type" value="Genomic_DNA"/>
</dbReference>
<reference evidence="2" key="2">
    <citation type="journal article" date="2012" name="PLoS ONE">
        <title>A Deeply Branching Thermophilic Bacterium with an Ancient Acetyl-CoA Pathway Dominates a Subsurface Ecosystem.</title>
        <authorList>
            <person name="Takami H."/>
            <person name="Noguchi H."/>
            <person name="Takaki Y."/>
            <person name="Uchiyama I."/>
            <person name="Toyoda A."/>
            <person name="Nishi S."/>
            <person name="Chee G.-J."/>
            <person name="Arai W."/>
            <person name="Nunoura T."/>
            <person name="Itoh T."/>
            <person name="Hattori M."/>
            <person name="Takai K."/>
        </authorList>
    </citation>
    <scope>NUCLEOTIDE SEQUENCE</scope>
</reference>
<proteinExistence type="predicted"/>
<feature type="transmembrane region" description="Helical" evidence="1">
    <location>
        <begin position="394"/>
        <end position="418"/>
    </location>
</feature>
<feature type="transmembrane region" description="Helical" evidence="1">
    <location>
        <begin position="256"/>
        <end position="273"/>
    </location>
</feature>
<gene>
    <name evidence="2" type="ORF">HGMM_F55G01C26</name>
</gene>
<feature type="transmembrane region" description="Helical" evidence="1">
    <location>
        <begin position="346"/>
        <end position="365"/>
    </location>
</feature>
<feature type="transmembrane region" description="Helical" evidence="1">
    <location>
        <begin position="118"/>
        <end position="135"/>
    </location>
</feature>
<evidence type="ECO:0000313" key="2">
    <source>
        <dbReference type="EMBL" id="BAL58298.1"/>
    </source>
</evidence>
<keyword evidence="1" id="KW-0812">Transmembrane</keyword>
<feature type="transmembrane region" description="Helical" evidence="1">
    <location>
        <begin position="279"/>
        <end position="303"/>
    </location>
</feature>
<evidence type="ECO:0000256" key="1">
    <source>
        <dbReference type="SAM" id="Phobius"/>
    </source>
</evidence>
<reference evidence="2" key="1">
    <citation type="journal article" date="2005" name="Environ. Microbiol.">
        <title>Genetic and functional properties of uncultivated thermophilic crenarchaeotes from a subsurface gold mine as revealed by analysis of genome fragments.</title>
        <authorList>
            <person name="Nunoura T."/>
            <person name="Hirayama H."/>
            <person name="Takami H."/>
            <person name="Oida H."/>
            <person name="Nishi S."/>
            <person name="Shimamura S."/>
            <person name="Suzuki Y."/>
            <person name="Inagaki F."/>
            <person name="Takai K."/>
            <person name="Nealson K.H."/>
            <person name="Horikoshi K."/>
        </authorList>
    </citation>
    <scope>NUCLEOTIDE SEQUENCE</scope>
</reference>
<feature type="transmembrane region" description="Helical" evidence="1">
    <location>
        <begin position="88"/>
        <end position="106"/>
    </location>
</feature>
<accession>H5SQ62</accession>
<dbReference type="AlphaFoldDB" id="H5SQ62"/>
<feature type="transmembrane region" description="Helical" evidence="1">
    <location>
        <begin position="44"/>
        <end position="67"/>
    </location>
</feature>
<feature type="transmembrane region" description="Helical" evidence="1">
    <location>
        <begin position="487"/>
        <end position="505"/>
    </location>
</feature>
<feature type="transmembrane region" description="Helical" evidence="1">
    <location>
        <begin position="230"/>
        <end position="249"/>
    </location>
</feature>
<protein>
    <submittedName>
        <fullName evidence="2">Uncharacterized protein</fullName>
    </submittedName>
</protein>
<keyword evidence="1" id="KW-0472">Membrane</keyword>
<keyword evidence="1" id="KW-1133">Transmembrane helix</keyword>
<feature type="transmembrane region" description="Helical" evidence="1">
    <location>
        <begin position="147"/>
        <end position="167"/>
    </location>
</feature>
<feature type="transmembrane region" description="Helical" evidence="1">
    <location>
        <begin position="430"/>
        <end position="450"/>
    </location>
</feature>